<keyword evidence="2" id="KW-0540">Nuclease</keyword>
<protein>
    <submittedName>
        <fullName evidence="2">Endonuclease/exonuclease/phosphatase family protein</fullName>
    </submittedName>
</protein>
<accession>A0ABW3GS51</accession>
<dbReference type="SUPFAM" id="SSF56219">
    <property type="entry name" value="DNase I-like"/>
    <property type="match status" value="1"/>
</dbReference>
<comment type="caution">
    <text evidence="2">The sequence shown here is derived from an EMBL/GenBank/DDBJ whole genome shotgun (WGS) entry which is preliminary data.</text>
</comment>
<dbReference type="InterPro" id="IPR036691">
    <property type="entry name" value="Endo/exonu/phosph_ase_sf"/>
</dbReference>
<dbReference type="Gene3D" id="3.60.10.10">
    <property type="entry name" value="Endonuclease/exonuclease/phosphatase"/>
    <property type="match status" value="1"/>
</dbReference>
<keyword evidence="2" id="KW-0255">Endonuclease</keyword>
<dbReference type="GO" id="GO:0004519">
    <property type="term" value="F:endonuclease activity"/>
    <property type="evidence" value="ECO:0007669"/>
    <property type="project" value="UniProtKB-KW"/>
</dbReference>
<dbReference type="InterPro" id="IPR005135">
    <property type="entry name" value="Endo/exonuclease/phosphatase"/>
</dbReference>
<evidence type="ECO:0000313" key="2">
    <source>
        <dbReference type="EMBL" id="MFD0932640.1"/>
    </source>
</evidence>
<evidence type="ECO:0000313" key="3">
    <source>
        <dbReference type="Proteomes" id="UP001597049"/>
    </source>
</evidence>
<evidence type="ECO:0000259" key="1">
    <source>
        <dbReference type="Pfam" id="PF03372"/>
    </source>
</evidence>
<sequence>MAPIPSKIYPDNEDENELELLIIGNLVAENSLPSIVAGDFNDVSWSQTSKVFGESGNLKNIRIGRGLYNSFNATSFFMRWPLDHYFVTEEFALMRLERLSKFGSDHFPLYAKFALIQ</sequence>
<reference evidence="3" key="1">
    <citation type="journal article" date="2019" name="Int. J. Syst. Evol. Microbiol.">
        <title>The Global Catalogue of Microorganisms (GCM) 10K type strain sequencing project: providing services to taxonomists for standard genome sequencing and annotation.</title>
        <authorList>
            <consortium name="The Broad Institute Genomics Platform"/>
            <consortium name="The Broad Institute Genome Sequencing Center for Infectious Disease"/>
            <person name="Wu L."/>
            <person name="Ma J."/>
        </authorList>
    </citation>
    <scope>NUCLEOTIDE SEQUENCE [LARGE SCALE GENOMIC DNA]</scope>
    <source>
        <strain evidence="3">CCUG 56752</strain>
    </source>
</reference>
<feature type="domain" description="Endonuclease/exonuclease/phosphatase" evidence="1">
    <location>
        <begin position="10"/>
        <end position="106"/>
    </location>
</feature>
<proteinExistence type="predicted"/>
<gene>
    <name evidence="2" type="ORF">ACFQ0R_08555</name>
</gene>
<organism evidence="2 3">
    <name type="scientific">Psychroflexus salinarum</name>
    <dbReference type="NCBI Taxonomy" id="546024"/>
    <lineage>
        <taxon>Bacteria</taxon>
        <taxon>Pseudomonadati</taxon>
        <taxon>Bacteroidota</taxon>
        <taxon>Flavobacteriia</taxon>
        <taxon>Flavobacteriales</taxon>
        <taxon>Flavobacteriaceae</taxon>
        <taxon>Psychroflexus</taxon>
    </lineage>
</organism>
<name>A0ABW3GS51_9FLAO</name>
<dbReference type="EMBL" id="JBHTIV010000009">
    <property type="protein sequence ID" value="MFD0932640.1"/>
    <property type="molecule type" value="Genomic_DNA"/>
</dbReference>
<dbReference type="Pfam" id="PF03372">
    <property type="entry name" value="Exo_endo_phos"/>
    <property type="match status" value="1"/>
</dbReference>
<dbReference type="RefSeq" id="WP_379657957.1">
    <property type="nucleotide sequence ID" value="NZ_JBHTIV010000009.1"/>
</dbReference>
<keyword evidence="2" id="KW-0378">Hydrolase</keyword>
<dbReference type="Proteomes" id="UP001597049">
    <property type="component" value="Unassembled WGS sequence"/>
</dbReference>
<keyword evidence="3" id="KW-1185">Reference proteome</keyword>